<evidence type="ECO:0000313" key="2">
    <source>
        <dbReference type="EMBL" id="CUQ67870.1"/>
    </source>
</evidence>
<proteinExistence type="predicted"/>
<reference evidence="3" key="1">
    <citation type="submission" date="2015-09" db="EMBL/GenBank/DDBJ databases">
        <authorList>
            <person name="Daims H."/>
        </authorList>
    </citation>
    <scope>NUCLEOTIDE SEQUENCE [LARGE SCALE GENOMIC DNA]</scope>
</reference>
<feature type="region of interest" description="Disordered" evidence="1">
    <location>
        <begin position="102"/>
        <end position="123"/>
    </location>
</feature>
<keyword evidence="3" id="KW-1185">Reference proteome</keyword>
<accession>A0A0S4KXF0</accession>
<dbReference type="EMBL" id="LN885086">
    <property type="protein sequence ID" value="CUQ67870.1"/>
    <property type="molecule type" value="Genomic_DNA"/>
</dbReference>
<dbReference type="STRING" id="1715989.NITINOP_2898"/>
<dbReference type="AlphaFoldDB" id="A0A0S4KXF0"/>
<dbReference type="Proteomes" id="UP000066284">
    <property type="component" value="Chromosome 1"/>
</dbReference>
<protein>
    <submittedName>
        <fullName evidence="2">Uncharacterized protein</fullName>
    </submittedName>
</protein>
<evidence type="ECO:0000313" key="3">
    <source>
        <dbReference type="Proteomes" id="UP000066284"/>
    </source>
</evidence>
<sequence>MNLRIAATGFGYCPQVETLPDSKEPDLLARVTVTRVSGACGVRDRQRQRTRLVAGRTGPSAHPACGLPAWTAGVVSQSADPGCRAAPQAAEPRGRWISSDSAALGLPRRQDPAHPAACARRCD</sequence>
<evidence type="ECO:0000256" key="1">
    <source>
        <dbReference type="SAM" id="MobiDB-lite"/>
    </source>
</evidence>
<name>A0A0S4KXF0_9BACT</name>
<gene>
    <name evidence="2" type="ORF">NITINOP_2898</name>
</gene>
<dbReference type="KEGG" id="nio:NITINOP_2898"/>
<organism evidence="2 3">
    <name type="scientific">Candidatus Nitrospira inopinata</name>
    <dbReference type="NCBI Taxonomy" id="1715989"/>
    <lineage>
        <taxon>Bacteria</taxon>
        <taxon>Pseudomonadati</taxon>
        <taxon>Nitrospirota</taxon>
        <taxon>Nitrospiria</taxon>
        <taxon>Nitrospirales</taxon>
        <taxon>Nitrospiraceae</taxon>
        <taxon>Nitrospira</taxon>
    </lineage>
</organism>